<proteinExistence type="inferred from homology"/>
<keyword evidence="5 9" id="KW-0676">Redox-active center</keyword>
<dbReference type="Pfam" id="PF00085">
    <property type="entry name" value="Thioredoxin"/>
    <property type="match status" value="1"/>
</dbReference>
<comment type="similarity">
    <text evidence="1 7">Belongs to the thioredoxin family.</text>
</comment>
<evidence type="ECO:0000313" key="11">
    <source>
        <dbReference type="EMBL" id="GGX65464.1"/>
    </source>
</evidence>
<feature type="active site" description="Nucleophile" evidence="8">
    <location>
        <position position="34"/>
    </location>
</feature>
<accession>A0A918KK26</accession>
<name>A0A918KK26_9GAMM</name>
<keyword evidence="2" id="KW-0813">Transport</keyword>
<dbReference type="NCBIfam" id="TIGR01068">
    <property type="entry name" value="thioredoxin"/>
    <property type="match status" value="1"/>
</dbReference>
<dbReference type="EMBL" id="BMXR01000009">
    <property type="protein sequence ID" value="GGX65464.1"/>
    <property type="molecule type" value="Genomic_DNA"/>
</dbReference>
<dbReference type="GO" id="GO:0005829">
    <property type="term" value="C:cytosol"/>
    <property type="evidence" value="ECO:0007669"/>
    <property type="project" value="TreeGrafter"/>
</dbReference>
<dbReference type="PRINTS" id="PR00421">
    <property type="entry name" value="THIOREDOXIN"/>
</dbReference>
<evidence type="ECO:0000259" key="10">
    <source>
        <dbReference type="PROSITE" id="PS51352"/>
    </source>
</evidence>
<organism evidence="11 12">
    <name type="scientific">Saccharospirillum salsuginis</name>
    <dbReference type="NCBI Taxonomy" id="418750"/>
    <lineage>
        <taxon>Bacteria</taxon>
        <taxon>Pseudomonadati</taxon>
        <taxon>Pseudomonadota</taxon>
        <taxon>Gammaproteobacteria</taxon>
        <taxon>Oceanospirillales</taxon>
        <taxon>Saccharospirillaceae</taxon>
        <taxon>Saccharospirillum</taxon>
    </lineage>
</organism>
<evidence type="ECO:0000256" key="7">
    <source>
        <dbReference type="PIRNR" id="PIRNR000077"/>
    </source>
</evidence>
<dbReference type="Gene3D" id="3.40.30.10">
    <property type="entry name" value="Glutaredoxin"/>
    <property type="match status" value="1"/>
</dbReference>
<evidence type="ECO:0000256" key="3">
    <source>
        <dbReference type="ARBA" id="ARBA00022982"/>
    </source>
</evidence>
<dbReference type="NCBIfam" id="NF008229">
    <property type="entry name" value="PRK10996.1"/>
    <property type="match status" value="1"/>
</dbReference>
<dbReference type="PANTHER" id="PTHR45663">
    <property type="entry name" value="GEO12009P1"/>
    <property type="match status" value="1"/>
</dbReference>
<feature type="domain" description="Thioredoxin" evidence="10">
    <location>
        <begin position="1"/>
        <end position="110"/>
    </location>
</feature>
<feature type="site" description="Contributes to redox potential value" evidence="8">
    <location>
        <position position="36"/>
    </location>
</feature>
<reference evidence="11" key="1">
    <citation type="journal article" date="2014" name="Int. J. Syst. Evol. Microbiol.">
        <title>Complete genome sequence of Corynebacterium casei LMG S-19264T (=DSM 44701T), isolated from a smear-ripened cheese.</title>
        <authorList>
            <consortium name="US DOE Joint Genome Institute (JGI-PGF)"/>
            <person name="Walter F."/>
            <person name="Albersmeier A."/>
            <person name="Kalinowski J."/>
            <person name="Ruckert C."/>
        </authorList>
    </citation>
    <scope>NUCLEOTIDE SEQUENCE</scope>
    <source>
        <strain evidence="11">KCTC 22169</strain>
    </source>
</reference>
<dbReference type="PANTHER" id="PTHR45663:SF40">
    <property type="entry name" value="THIOREDOXIN 2"/>
    <property type="match status" value="1"/>
</dbReference>
<dbReference type="InterPro" id="IPR036249">
    <property type="entry name" value="Thioredoxin-like_sf"/>
</dbReference>
<dbReference type="SUPFAM" id="SSF52833">
    <property type="entry name" value="Thioredoxin-like"/>
    <property type="match status" value="1"/>
</dbReference>
<dbReference type="PROSITE" id="PS51352">
    <property type="entry name" value="THIOREDOXIN_2"/>
    <property type="match status" value="1"/>
</dbReference>
<dbReference type="PROSITE" id="PS00194">
    <property type="entry name" value="THIOREDOXIN_1"/>
    <property type="match status" value="1"/>
</dbReference>
<dbReference type="FunFam" id="3.40.30.10:FF:000001">
    <property type="entry name" value="Thioredoxin"/>
    <property type="match status" value="1"/>
</dbReference>
<keyword evidence="3" id="KW-0249">Electron transport</keyword>
<evidence type="ECO:0000256" key="1">
    <source>
        <dbReference type="ARBA" id="ARBA00008987"/>
    </source>
</evidence>
<protein>
    <recommendedName>
        <fullName evidence="6 7">Thioredoxin</fullName>
    </recommendedName>
</protein>
<evidence type="ECO:0000256" key="5">
    <source>
        <dbReference type="ARBA" id="ARBA00023284"/>
    </source>
</evidence>
<comment type="caution">
    <text evidence="11">The sequence shown here is derived from an EMBL/GenBank/DDBJ whole genome shotgun (WGS) entry which is preliminary data.</text>
</comment>
<feature type="disulfide bond" description="Redox-active" evidence="9">
    <location>
        <begin position="34"/>
        <end position="37"/>
    </location>
</feature>
<feature type="site" description="Contributes to redox potential value" evidence="8">
    <location>
        <position position="35"/>
    </location>
</feature>
<dbReference type="InterPro" id="IPR017937">
    <property type="entry name" value="Thioredoxin_CS"/>
</dbReference>
<evidence type="ECO:0000256" key="8">
    <source>
        <dbReference type="PIRSR" id="PIRSR000077-1"/>
    </source>
</evidence>
<dbReference type="PIRSF" id="PIRSF000077">
    <property type="entry name" value="Thioredoxin"/>
    <property type="match status" value="1"/>
</dbReference>
<keyword evidence="12" id="KW-1185">Reference proteome</keyword>
<dbReference type="InterPro" id="IPR013766">
    <property type="entry name" value="Thioredoxin_domain"/>
</dbReference>
<dbReference type="InterPro" id="IPR005746">
    <property type="entry name" value="Thioredoxin"/>
</dbReference>
<evidence type="ECO:0000256" key="4">
    <source>
        <dbReference type="ARBA" id="ARBA00023157"/>
    </source>
</evidence>
<sequence length="110" mass="12257">MFTGTPVKGTTANFEKLVLKSDIPVVVDFWASWCGPCKQFAPVFEQAAERWEPRARMVKVNTEEEPALAQRYGIRSIPSLLIFRNGREAARQAGALPGGHLDQWLKSQVG</sequence>
<dbReference type="Proteomes" id="UP000626148">
    <property type="component" value="Unassembled WGS sequence"/>
</dbReference>
<reference evidence="11" key="2">
    <citation type="submission" date="2020-09" db="EMBL/GenBank/DDBJ databases">
        <authorList>
            <person name="Sun Q."/>
            <person name="Kim S."/>
        </authorList>
    </citation>
    <scope>NUCLEOTIDE SEQUENCE</scope>
    <source>
        <strain evidence="11">KCTC 22169</strain>
    </source>
</reference>
<feature type="site" description="Deprotonates C-terminal active site Cys" evidence="8">
    <location>
        <position position="28"/>
    </location>
</feature>
<evidence type="ECO:0000256" key="6">
    <source>
        <dbReference type="NCBIfam" id="TIGR01068"/>
    </source>
</evidence>
<dbReference type="CDD" id="cd02947">
    <property type="entry name" value="TRX_family"/>
    <property type="match status" value="1"/>
</dbReference>
<evidence type="ECO:0000256" key="9">
    <source>
        <dbReference type="PIRSR" id="PIRSR000077-4"/>
    </source>
</evidence>
<keyword evidence="4 9" id="KW-1015">Disulfide bond</keyword>
<gene>
    <name evidence="11" type="primary">trxC</name>
    <name evidence="11" type="ORF">GCM10007392_36670</name>
</gene>
<feature type="active site" description="Nucleophile" evidence="8">
    <location>
        <position position="37"/>
    </location>
</feature>
<evidence type="ECO:0000313" key="12">
    <source>
        <dbReference type="Proteomes" id="UP000626148"/>
    </source>
</evidence>
<dbReference type="AlphaFoldDB" id="A0A918KK26"/>
<evidence type="ECO:0000256" key="2">
    <source>
        <dbReference type="ARBA" id="ARBA00022448"/>
    </source>
</evidence>
<dbReference type="GO" id="GO:0015035">
    <property type="term" value="F:protein-disulfide reductase activity"/>
    <property type="evidence" value="ECO:0007669"/>
    <property type="project" value="UniProtKB-UniRule"/>
</dbReference>